<dbReference type="CDD" id="cd01650">
    <property type="entry name" value="RT_nLTR_like"/>
    <property type="match status" value="1"/>
</dbReference>
<protein>
    <recommendedName>
        <fullName evidence="1">Reverse transcriptase domain-containing protein</fullName>
    </recommendedName>
</protein>
<dbReference type="Proteomes" id="UP001333110">
    <property type="component" value="Unassembled WGS sequence"/>
</dbReference>
<proteinExistence type="predicted"/>
<dbReference type="PANTHER" id="PTHR33332">
    <property type="entry name" value="REVERSE TRANSCRIPTASE DOMAIN-CONTAINING PROTEIN"/>
    <property type="match status" value="1"/>
</dbReference>
<name>A0AAN7NLF5_MYCAM</name>
<organism evidence="2 3">
    <name type="scientific">Mycteria americana</name>
    <name type="common">Wood stork</name>
    <dbReference type="NCBI Taxonomy" id="33587"/>
    <lineage>
        <taxon>Eukaryota</taxon>
        <taxon>Metazoa</taxon>
        <taxon>Chordata</taxon>
        <taxon>Craniata</taxon>
        <taxon>Vertebrata</taxon>
        <taxon>Euteleostomi</taxon>
        <taxon>Archelosauria</taxon>
        <taxon>Archosauria</taxon>
        <taxon>Dinosauria</taxon>
        <taxon>Saurischia</taxon>
        <taxon>Theropoda</taxon>
        <taxon>Coelurosauria</taxon>
        <taxon>Aves</taxon>
        <taxon>Neognathae</taxon>
        <taxon>Neoaves</taxon>
        <taxon>Aequornithes</taxon>
        <taxon>Ciconiiformes</taxon>
        <taxon>Ciconiidae</taxon>
        <taxon>Mycteria</taxon>
    </lineage>
</organism>
<feature type="domain" description="Reverse transcriptase" evidence="1">
    <location>
        <begin position="9"/>
        <end position="179"/>
    </location>
</feature>
<evidence type="ECO:0000259" key="1">
    <source>
        <dbReference type="Pfam" id="PF00078"/>
    </source>
</evidence>
<dbReference type="AlphaFoldDB" id="A0AAN7NLF5"/>
<evidence type="ECO:0000313" key="3">
    <source>
        <dbReference type="Proteomes" id="UP001333110"/>
    </source>
</evidence>
<dbReference type="InterPro" id="IPR043502">
    <property type="entry name" value="DNA/RNA_pol_sf"/>
</dbReference>
<dbReference type="EMBL" id="JAUNZN010000002">
    <property type="protein sequence ID" value="KAK4828120.1"/>
    <property type="molecule type" value="Genomic_DNA"/>
</dbReference>
<dbReference type="Pfam" id="PF00078">
    <property type="entry name" value="RVT_1"/>
    <property type="match status" value="1"/>
</dbReference>
<comment type="caution">
    <text evidence="2">The sequence shown here is derived from an EMBL/GenBank/DDBJ whole genome shotgun (WGS) entry which is preliminary data.</text>
</comment>
<accession>A0AAN7NLF5</accession>
<dbReference type="InterPro" id="IPR000477">
    <property type="entry name" value="RT_dom"/>
</dbReference>
<sequence>MLIMEQILLEAMLRHMEDREVIRDSQHGFTKGKSCLTNLVAFYDGVTTSVDKERAADVIYLDFCKAFDTVPHNILLSKLERYRFDGWMRNWLDGHIQSVVESVLGPVLFNIFINDIDSGIECTLSKFADDTKLNGVVDMPEGWDAIQRNLDKLEKWAHVDLMRFNKAECKVLHLGQGNPQYQYRLGDEGFESIPVEKDLGVLVDEKLDMSQQCALAAQKANRILGCIKRSVASRLREVILPLYSALVRPHLEYCVQLWSPQHRKDMDLLEQVQRRATKMI</sequence>
<keyword evidence="3" id="KW-1185">Reference proteome</keyword>
<reference evidence="2 3" key="1">
    <citation type="journal article" date="2023" name="J. Hered.">
        <title>Chromosome-level genome of the wood stork (Mycteria americana) provides insight into avian chromosome evolution.</title>
        <authorList>
            <person name="Flamio R. Jr."/>
            <person name="Ramstad K.M."/>
        </authorList>
    </citation>
    <scope>NUCLEOTIDE SEQUENCE [LARGE SCALE GENOMIC DNA]</scope>
    <source>
        <strain evidence="2">JAX WOST 10</strain>
    </source>
</reference>
<dbReference type="SUPFAM" id="SSF56672">
    <property type="entry name" value="DNA/RNA polymerases"/>
    <property type="match status" value="1"/>
</dbReference>
<gene>
    <name evidence="2" type="ORF">QYF61_023918</name>
</gene>
<evidence type="ECO:0000313" key="2">
    <source>
        <dbReference type="EMBL" id="KAK4828120.1"/>
    </source>
</evidence>